<name>A0ABP9ZS88_9GAMM</name>
<accession>A0ABP9ZS88</accession>
<reference evidence="1 2" key="1">
    <citation type="submission" date="2024-04" db="EMBL/GenBank/DDBJ databases">
        <title>Draft genome sequence of Halopseudomonas sabulinigri NBRC 116187.</title>
        <authorList>
            <person name="Miyakawa T."/>
            <person name="Kusuya Y."/>
            <person name="Miura T."/>
        </authorList>
    </citation>
    <scope>NUCLEOTIDE SEQUENCE [LARGE SCALE GENOMIC DNA]</scope>
    <source>
        <strain evidence="1 2">4NH20-0042</strain>
    </source>
</reference>
<evidence type="ECO:0000313" key="1">
    <source>
        <dbReference type="EMBL" id="GAA6132311.1"/>
    </source>
</evidence>
<dbReference type="Proteomes" id="UP001486808">
    <property type="component" value="Unassembled WGS sequence"/>
</dbReference>
<evidence type="ECO:0000313" key="2">
    <source>
        <dbReference type="Proteomes" id="UP001486808"/>
    </source>
</evidence>
<organism evidence="1 2">
    <name type="scientific">Halopseudomonas sabulinigri</name>
    <dbReference type="NCBI Taxonomy" id="472181"/>
    <lineage>
        <taxon>Bacteria</taxon>
        <taxon>Pseudomonadati</taxon>
        <taxon>Pseudomonadota</taxon>
        <taxon>Gammaproteobacteria</taxon>
        <taxon>Pseudomonadales</taxon>
        <taxon>Pseudomonadaceae</taxon>
        <taxon>Halopseudomonas</taxon>
    </lineage>
</organism>
<protein>
    <submittedName>
        <fullName evidence="1">Uncharacterized protein</fullName>
    </submittedName>
</protein>
<comment type="caution">
    <text evidence="1">The sequence shown here is derived from an EMBL/GenBank/DDBJ whole genome shotgun (WGS) entry which is preliminary data.</text>
</comment>
<keyword evidence="2" id="KW-1185">Reference proteome</keyword>
<proteinExistence type="predicted"/>
<gene>
    <name evidence="1" type="ORF">NBRC116187_26710</name>
</gene>
<dbReference type="EMBL" id="BAABWD010000003">
    <property type="protein sequence ID" value="GAA6132311.1"/>
    <property type="molecule type" value="Genomic_DNA"/>
</dbReference>
<sequence>MTYLNLQDRIKKSKSALKSYPDWAKSGCRFQGGGVIRLKPEEYKDQIKRTIKHA</sequence>